<keyword evidence="3" id="KW-1185">Reference proteome</keyword>
<dbReference type="EMBL" id="BSNC01000004">
    <property type="protein sequence ID" value="GLP96380.1"/>
    <property type="molecule type" value="Genomic_DNA"/>
</dbReference>
<accession>A0AA37RVB8</accession>
<organism evidence="2 3">
    <name type="scientific">Paraferrimonas sedimenticola</name>
    <dbReference type="NCBI Taxonomy" id="375674"/>
    <lineage>
        <taxon>Bacteria</taxon>
        <taxon>Pseudomonadati</taxon>
        <taxon>Pseudomonadota</taxon>
        <taxon>Gammaproteobacteria</taxon>
        <taxon>Alteromonadales</taxon>
        <taxon>Ferrimonadaceae</taxon>
        <taxon>Paraferrimonas</taxon>
    </lineage>
</organism>
<feature type="transmembrane region" description="Helical" evidence="1">
    <location>
        <begin position="167"/>
        <end position="187"/>
    </location>
</feature>
<feature type="transmembrane region" description="Helical" evidence="1">
    <location>
        <begin position="193"/>
        <end position="216"/>
    </location>
</feature>
<comment type="caution">
    <text evidence="2">The sequence shown here is derived from an EMBL/GenBank/DDBJ whole genome shotgun (WGS) entry which is preliminary data.</text>
</comment>
<keyword evidence="1" id="KW-1133">Transmembrane helix</keyword>
<proteinExistence type="predicted"/>
<sequence>MYQYSVALAVYDYIPILLSAIGLYYLTKALQTWHPPIASSASLAAALIVAGGLCKATWKLLISTMDVNVMALNHALMLFMAPGFILLTWCVWTTRRYYANRPTSPTSWRCPASTIATLLIVVVVLALQFPDKRLWFFALLGALTLSNIIFAWHAVRHSWQTANKGAAILYLLNVIAVFAMSGLARVGDNSESFQWIAQLSNTVTQGLFAGAGYLLWKARSPQQNFQYQS</sequence>
<reference evidence="2" key="1">
    <citation type="journal article" date="2014" name="Int. J. Syst. Evol. Microbiol.">
        <title>Complete genome sequence of Corynebacterium casei LMG S-19264T (=DSM 44701T), isolated from a smear-ripened cheese.</title>
        <authorList>
            <consortium name="US DOE Joint Genome Institute (JGI-PGF)"/>
            <person name="Walter F."/>
            <person name="Albersmeier A."/>
            <person name="Kalinowski J."/>
            <person name="Ruckert C."/>
        </authorList>
    </citation>
    <scope>NUCLEOTIDE SEQUENCE</scope>
    <source>
        <strain evidence="2">NBRC 101628</strain>
    </source>
</reference>
<feature type="transmembrane region" description="Helical" evidence="1">
    <location>
        <begin position="112"/>
        <end position="129"/>
    </location>
</feature>
<keyword evidence="1" id="KW-0812">Transmembrane</keyword>
<name>A0AA37RVB8_9GAMM</name>
<dbReference type="RefSeq" id="WP_095505185.1">
    <property type="nucleotide sequence ID" value="NZ_BSNC01000004.1"/>
</dbReference>
<feature type="transmembrane region" description="Helical" evidence="1">
    <location>
        <begin position="6"/>
        <end position="26"/>
    </location>
</feature>
<protein>
    <submittedName>
        <fullName evidence="2">Uncharacterized protein</fullName>
    </submittedName>
</protein>
<feature type="transmembrane region" description="Helical" evidence="1">
    <location>
        <begin position="38"/>
        <end position="58"/>
    </location>
</feature>
<feature type="transmembrane region" description="Helical" evidence="1">
    <location>
        <begin position="70"/>
        <end position="92"/>
    </location>
</feature>
<evidence type="ECO:0000256" key="1">
    <source>
        <dbReference type="SAM" id="Phobius"/>
    </source>
</evidence>
<dbReference type="AlphaFoldDB" id="A0AA37RVB8"/>
<evidence type="ECO:0000313" key="3">
    <source>
        <dbReference type="Proteomes" id="UP001161422"/>
    </source>
</evidence>
<keyword evidence="1" id="KW-0472">Membrane</keyword>
<evidence type="ECO:0000313" key="2">
    <source>
        <dbReference type="EMBL" id="GLP96380.1"/>
    </source>
</evidence>
<reference evidence="2" key="2">
    <citation type="submission" date="2023-01" db="EMBL/GenBank/DDBJ databases">
        <title>Draft genome sequence of Paraferrimonas sedimenticola strain NBRC 101628.</title>
        <authorList>
            <person name="Sun Q."/>
            <person name="Mori K."/>
        </authorList>
    </citation>
    <scope>NUCLEOTIDE SEQUENCE</scope>
    <source>
        <strain evidence="2">NBRC 101628</strain>
    </source>
</reference>
<gene>
    <name evidence="2" type="ORF">GCM10007895_16860</name>
</gene>
<feature type="transmembrane region" description="Helical" evidence="1">
    <location>
        <begin position="135"/>
        <end position="155"/>
    </location>
</feature>
<dbReference type="Proteomes" id="UP001161422">
    <property type="component" value="Unassembled WGS sequence"/>
</dbReference>